<dbReference type="GO" id="GO:0005886">
    <property type="term" value="C:plasma membrane"/>
    <property type="evidence" value="ECO:0007669"/>
    <property type="project" value="UniProtKB-SubCell"/>
</dbReference>
<dbReference type="InterPro" id="IPR019609">
    <property type="entry name" value="Variant_surf_glycoprt_trypan_C"/>
</dbReference>
<feature type="compositionally biased region" description="Polar residues" evidence="9">
    <location>
        <begin position="443"/>
        <end position="456"/>
    </location>
</feature>
<feature type="chain" id="PRO_5004058622" evidence="10">
    <location>
        <begin position="20"/>
        <end position="490"/>
    </location>
</feature>
<dbReference type="Pfam" id="PF10659">
    <property type="entry name" value="Trypan_glycop_C"/>
    <property type="match status" value="1"/>
</dbReference>
<dbReference type="Pfam" id="PF00913">
    <property type="entry name" value="Trypan_glycop"/>
    <property type="match status" value="1"/>
</dbReference>
<dbReference type="GO" id="GO:0098552">
    <property type="term" value="C:side of membrane"/>
    <property type="evidence" value="ECO:0007669"/>
    <property type="project" value="UniProtKB-KW"/>
</dbReference>
<dbReference type="VEuPathDB" id="TriTrypDB:Tb427_000297500"/>
<evidence type="ECO:0000256" key="7">
    <source>
        <dbReference type="ARBA" id="ARBA00023288"/>
    </source>
</evidence>
<organism evidence="13">
    <name type="scientific">Trypanosoma brucei</name>
    <dbReference type="NCBI Taxonomy" id="5691"/>
    <lineage>
        <taxon>Eukaryota</taxon>
        <taxon>Discoba</taxon>
        <taxon>Euglenozoa</taxon>
        <taxon>Kinetoplastea</taxon>
        <taxon>Metakinetoplastina</taxon>
        <taxon>Trypanosomatida</taxon>
        <taxon>Trypanosomatidae</taxon>
        <taxon>Trypanosoma</taxon>
    </lineage>
</organism>
<dbReference type="AlphaFoldDB" id="M4TDZ1"/>
<feature type="signal peptide" evidence="10">
    <location>
        <begin position="1"/>
        <end position="19"/>
    </location>
</feature>
<dbReference type="InterPro" id="IPR027446">
    <property type="entry name" value="VSG_C_dom_sf"/>
</dbReference>
<feature type="domain" description="Trypanosome variant surface glycoprotein A-type N-terminal" evidence="11">
    <location>
        <begin position="9"/>
        <end position="370"/>
    </location>
</feature>
<name>M4TDZ1_9TRYP</name>
<dbReference type="VEuPathDB" id="TriTrypDB:Tb1125.11.17580"/>
<reference evidence="13" key="2">
    <citation type="journal article" date="2014" name="Mol. Biochem. Parasitol.">
        <title>Capturing the variant surface glycoprotein repertoire (the VSGnome) of Trypanosoma brucei Lister 427.</title>
        <authorList>
            <person name="Cross G.A."/>
            <person name="Kim H.S."/>
            <person name="Wickstead B."/>
        </authorList>
    </citation>
    <scope>NUCLEOTIDE SEQUENCE</scope>
    <source>
        <strain evidence="13">Lister 427</strain>
    </source>
</reference>
<feature type="domain" description="Trypanosome variant surface glycoprotein C-terminal" evidence="12">
    <location>
        <begin position="400"/>
        <end position="455"/>
    </location>
</feature>
<evidence type="ECO:0000256" key="4">
    <source>
        <dbReference type="ARBA" id="ARBA00022622"/>
    </source>
</evidence>
<dbReference type="SUPFAM" id="SSF118251">
    <property type="entry name" value="Variant surface glycoprotein MITAT 1.2, VSG 221, C-terminal domain"/>
    <property type="match status" value="1"/>
</dbReference>
<dbReference type="VEuPathDB" id="TriTrypDB:Tb427_000093100"/>
<reference evidence="13" key="1">
    <citation type="submission" date="2013-02" db="EMBL/GenBank/DDBJ databases">
        <authorList>
            <person name="Cross G.A.M."/>
            <person name="Kim H.-S."/>
            <person name="Wickstead B."/>
        </authorList>
    </citation>
    <scope>NUCLEOTIDE SEQUENCE</scope>
    <source>
        <strain evidence="13">Lister 427</strain>
    </source>
</reference>
<comment type="subcellular location">
    <subcellularLocation>
        <location evidence="2">Cell membrane</location>
        <topology evidence="2">Lipid-anchor</topology>
        <topology evidence="2">GPI-anchor</topology>
    </subcellularLocation>
</comment>
<dbReference type="EMBL" id="KC613844">
    <property type="protein sequence ID" value="AGH61275.1"/>
    <property type="molecule type" value="Genomic_DNA"/>
</dbReference>
<comment type="function">
    <text evidence="1">VSG forms a coat on the surface of the parasite. The trypanosome evades the immune response of the host by expressing a series of antigenically distinct VSGs from an estimated 1000 VSG genes.</text>
</comment>
<evidence type="ECO:0000256" key="6">
    <source>
        <dbReference type="ARBA" id="ARBA00023180"/>
    </source>
</evidence>
<evidence type="ECO:0000256" key="9">
    <source>
        <dbReference type="SAM" id="MobiDB-lite"/>
    </source>
</evidence>
<sequence length="490" mass="52262">MAMLLRMFLVIAWQMTTFSVDGAQEMPLTTKGHTALCDIAAKLRDTLDNKIGNTRTASEDLKKAQVMTIKLQILQAAATDAKTKLALATLIAAAQKQTQANVISAAAANLQKMPGAIRDTAYFLGILNEYFTIAGQTKNGGNHACFADDNSGTNLYQLSEIQAAVTNCQAFDLDKSNKWSTEGKFTTGGFAPVGGTAGAVATTAKGCRLHSGANTEGILEGGTMSNSHVLAGGLITMSSTAPTLTNLASLAGTTSAPNLKKIARAYEAAQQQDVKTETPHLPKRQELSSLPGFLRALTVALQMPKEPPSEEIETKANELYGPKEGDLSGTLYAGLKTIKLAADHGPAKKNTQLADIDDVDLLSEILLNYTVENVIRNAREAEAAAAALAAKAEQSKEEKCNEIKDAKTCNANKNCKYDDKKKDEPKCVLSEEGEKAAAEKSNQETGGNDVKTTNTTGRNSFVINKAPLLLAFLVPQNFKELLVKIFFSIL</sequence>
<evidence type="ECO:0000259" key="12">
    <source>
        <dbReference type="Pfam" id="PF10659"/>
    </source>
</evidence>
<keyword evidence="3" id="KW-1003">Cell membrane</keyword>
<feature type="coiled-coil region" evidence="8">
    <location>
        <begin position="371"/>
        <end position="398"/>
    </location>
</feature>
<evidence type="ECO:0000256" key="1">
    <source>
        <dbReference type="ARBA" id="ARBA00002523"/>
    </source>
</evidence>
<evidence type="ECO:0000259" key="11">
    <source>
        <dbReference type="Pfam" id="PF00913"/>
    </source>
</evidence>
<evidence type="ECO:0000313" key="13">
    <source>
        <dbReference type="EMBL" id="AGH61275.1"/>
    </source>
</evidence>
<keyword evidence="7" id="KW-0449">Lipoprotein</keyword>
<keyword evidence="6" id="KW-0325">Glycoprotein</keyword>
<dbReference type="VEuPathDB" id="TriTrypDB:Tb927.5.4840"/>
<dbReference type="SUPFAM" id="SSF58087">
    <property type="entry name" value="Variant surface glycoprotein (N-terminal domain)"/>
    <property type="match status" value="1"/>
</dbReference>
<proteinExistence type="predicted"/>
<dbReference type="Gene3D" id="4.10.110.20">
    <property type="entry name" value="Variant surface glycoprotein MITAT 1.2, VSG 221, C-terminal domain"/>
    <property type="match status" value="1"/>
</dbReference>
<dbReference type="GO" id="GO:0042783">
    <property type="term" value="P:symbiont-mediated evasion of host immune response"/>
    <property type="evidence" value="ECO:0007669"/>
    <property type="project" value="InterPro"/>
</dbReference>
<keyword evidence="8" id="KW-0175">Coiled coil</keyword>
<evidence type="ECO:0000256" key="8">
    <source>
        <dbReference type="SAM" id="Coils"/>
    </source>
</evidence>
<feature type="region of interest" description="Disordered" evidence="9">
    <location>
        <begin position="433"/>
        <end position="456"/>
    </location>
</feature>
<protein>
    <submittedName>
        <fullName evidence="13">Variant surface glycoprotein 822</fullName>
    </submittedName>
</protein>
<evidence type="ECO:0000256" key="10">
    <source>
        <dbReference type="SAM" id="SignalP"/>
    </source>
</evidence>
<feature type="compositionally biased region" description="Basic and acidic residues" evidence="9">
    <location>
        <begin position="433"/>
        <end position="442"/>
    </location>
</feature>
<keyword evidence="10" id="KW-0732">Signal</keyword>
<accession>M4TDZ1</accession>
<keyword evidence="4" id="KW-0336">GPI-anchor</keyword>
<dbReference type="Gene3D" id="3.90.150.10">
    <property type="entry name" value="Variant Surface Glycoprotein, subunit A domain 1"/>
    <property type="match status" value="1"/>
</dbReference>
<dbReference type="Gene3D" id="1.10.470.10">
    <property type="entry name" value="Variant Surface Glycoprotein, subunit A, domain 2"/>
    <property type="match status" value="1"/>
</dbReference>
<dbReference type="InterPro" id="IPR001812">
    <property type="entry name" value="Trypano_VSG_A_N_dom"/>
</dbReference>
<keyword evidence="5" id="KW-0472">Membrane</keyword>
<evidence type="ECO:0000256" key="5">
    <source>
        <dbReference type="ARBA" id="ARBA00023136"/>
    </source>
</evidence>
<evidence type="ECO:0000256" key="3">
    <source>
        <dbReference type="ARBA" id="ARBA00022475"/>
    </source>
</evidence>
<evidence type="ECO:0000256" key="2">
    <source>
        <dbReference type="ARBA" id="ARBA00004609"/>
    </source>
</evidence>